<dbReference type="PANTHER" id="PTHR30511">
    <property type="entry name" value="ALANINE RACEMASE"/>
    <property type="match status" value="1"/>
</dbReference>
<evidence type="ECO:0000313" key="9">
    <source>
        <dbReference type="EMBL" id="AOS98222.1"/>
    </source>
</evidence>
<keyword evidence="10" id="KW-1185">Reference proteome</keyword>
<evidence type="ECO:0000256" key="7">
    <source>
        <dbReference type="PIRSR" id="PIRSR600821-52"/>
    </source>
</evidence>
<dbReference type="InterPro" id="IPR009006">
    <property type="entry name" value="Ala_racemase/Decarboxylase_C"/>
</dbReference>
<feature type="active site" description="Proton acceptor; specific for D-alanine" evidence="5">
    <location>
        <position position="34"/>
    </location>
</feature>
<dbReference type="SUPFAM" id="SSF51419">
    <property type="entry name" value="PLP-binding barrel"/>
    <property type="match status" value="1"/>
</dbReference>
<protein>
    <recommendedName>
        <fullName evidence="5">Alanine racemase</fullName>
        <ecNumber evidence="5">5.1.1.1</ecNumber>
    </recommendedName>
</protein>
<accession>A0A1C9WAQ3</accession>
<dbReference type="KEGG" id="micc:AUP74_02827"/>
<dbReference type="FunFam" id="3.20.20.10:FF:000002">
    <property type="entry name" value="Alanine racemase"/>
    <property type="match status" value="1"/>
</dbReference>
<feature type="modified residue" description="N6-(pyridoxal phosphate)lysine" evidence="5 6">
    <location>
        <position position="34"/>
    </location>
</feature>
<dbReference type="Pfam" id="PF01168">
    <property type="entry name" value="Ala_racemase_N"/>
    <property type="match status" value="1"/>
</dbReference>
<proteinExistence type="inferred from homology"/>
<gene>
    <name evidence="9" type="primary">alr_2</name>
    <name evidence="9" type="ORF">AUP74_02827</name>
</gene>
<dbReference type="Proteomes" id="UP000095672">
    <property type="component" value="Chromosome"/>
</dbReference>
<dbReference type="Pfam" id="PF00842">
    <property type="entry name" value="Ala_racemase_C"/>
    <property type="match status" value="1"/>
</dbReference>
<dbReference type="GO" id="GO:0030170">
    <property type="term" value="F:pyridoxal phosphate binding"/>
    <property type="evidence" value="ECO:0007669"/>
    <property type="project" value="UniProtKB-UniRule"/>
</dbReference>
<feature type="binding site" evidence="5 7">
    <location>
        <position position="300"/>
    </location>
    <ligand>
        <name>substrate</name>
    </ligand>
</feature>
<dbReference type="PANTHER" id="PTHR30511:SF0">
    <property type="entry name" value="ALANINE RACEMASE, CATABOLIC-RELATED"/>
    <property type="match status" value="1"/>
</dbReference>
<dbReference type="InterPro" id="IPR011079">
    <property type="entry name" value="Ala_racemase_C"/>
</dbReference>
<dbReference type="InterPro" id="IPR020622">
    <property type="entry name" value="Ala_racemase_pyridoxalP-BS"/>
</dbReference>
<evidence type="ECO:0000256" key="1">
    <source>
        <dbReference type="ARBA" id="ARBA00000316"/>
    </source>
</evidence>
<dbReference type="OrthoDB" id="9813814at2"/>
<feature type="domain" description="Alanine racemase C-terminal" evidence="8">
    <location>
        <begin position="231"/>
        <end position="355"/>
    </location>
</feature>
<dbReference type="InterPro" id="IPR000821">
    <property type="entry name" value="Ala_racemase"/>
</dbReference>
<name>A0A1C9WAQ3_9GAMM</name>
<comment type="cofactor">
    <cofactor evidence="2 5 6">
        <name>pyridoxal 5'-phosphate</name>
        <dbReference type="ChEBI" id="CHEBI:597326"/>
    </cofactor>
</comment>
<dbReference type="GO" id="GO:0005829">
    <property type="term" value="C:cytosol"/>
    <property type="evidence" value="ECO:0007669"/>
    <property type="project" value="TreeGrafter"/>
</dbReference>
<evidence type="ECO:0000259" key="8">
    <source>
        <dbReference type="SMART" id="SM01005"/>
    </source>
</evidence>
<dbReference type="GO" id="GO:0008784">
    <property type="term" value="F:alanine racemase activity"/>
    <property type="evidence" value="ECO:0007669"/>
    <property type="project" value="UniProtKB-UniRule"/>
</dbReference>
<comment type="catalytic activity">
    <reaction evidence="1 5">
        <text>L-alanine = D-alanine</text>
        <dbReference type="Rhea" id="RHEA:20249"/>
        <dbReference type="ChEBI" id="CHEBI:57416"/>
        <dbReference type="ChEBI" id="CHEBI:57972"/>
        <dbReference type="EC" id="5.1.1.1"/>
    </reaction>
</comment>
<keyword evidence="4 5" id="KW-0413">Isomerase</keyword>
<dbReference type="EC" id="5.1.1.1" evidence="5"/>
<organism evidence="9 10">
    <name type="scientific">Microbulbifer aggregans</name>
    <dbReference type="NCBI Taxonomy" id="1769779"/>
    <lineage>
        <taxon>Bacteria</taxon>
        <taxon>Pseudomonadati</taxon>
        <taxon>Pseudomonadota</taxon>
        <taxon>Gammaproteobacteria</taxon>
        <taxon>Cellvibrionales</taxon>
        <taxon>Microbulbiferaceae</taxon>
        <taxon>Microbulbifer</taxon>
    </lineage>
</organism>
<keyword evidence="3 5" id="KW-0663">Pyridoxal phosphate</keyword>
<dbReference type="STRING" id="1769779.AUP74_02827"/>
<evidence type="ECO:0000256" key="3">
    <source>
        <dbReference type="ARBA" id="ARBA00022898"/>
    </source>
</evidence>
<reference evidence="10" key="1">
    <citation type="submission" date="2016-01" db="EMBL/GenBank/DDBJ databases">
        <title>Complete genome sequence of Microbulbifer sp. CCB-MM1, a halophile isolated from Matang Mangrove Forest, Perak.</title>
        <authorList>
            <person name="Moh T.H."/>
            <person name="Dinesh B."/>
            <person name="Lau N.-S."/>
            <person name="Go F."/>
            <person name="Alexander Chong S.-C."/>
        </authorList>
    </citation>
    <scope>NUCLEOTIDE SEQUENCE [LARGE SCALE GENOMIC DNA]</scope>
    <source>
        <strain evidence="10">CCB-MM1</strain>
    </source>
</reference>
<comment type="function">
    <text evidence="5">Catalyzes the interconversion of L-alanine and D-alanine. May also act on other amino acids.</text>
</comment>
<comment type="pathway">
    <text evidence="5">Amino-acid biosynthesis; D-alanine biosynthesis; D-alanine from L-alanine: step 1/1.</text>
</comment>
<dbReference type="UniPathway" id="UPA00042">
    <property type="reaction ID" value="UER00497"/>
</dbReference>
<evidence type="ECO:0000313" key="10">
    <source>
        <dbReference type="Proteomes" id="UP000095672"/>
    </source>
</evidence>
<evidence type="ECO:0000256" key="2">
    <source>
        <dbReference type="ARBA" id="ARBA00001933"/>
    </source>
</evidence>
<evidence type="ECO:0000256" key="5">
    <source>
        <dbReference type="HAMAP-Rule" id="MF_01201"/>
    </source>
</evidence>
<dbReference type="Gene3D" id="3.20.20.10">
    <property type="entry name" value="Alanine racemase"/>
    <property type="match status" value="1"/>
</dbReference>
<evidence type="ECO:0000256" key="6">
    <source>
        <dbReference type="PIRSR" id="PIRSR600821-50"/>
    </source>
</evidence>
<dbReference type="NCBIfam" id="TIGR00492">
    <property type="entry name" value="alr"/>
    <property type="match status" value="1"/>
</dbReference>
<dbReference type="PROSITE" id="PS00395">
    <property type="entry name" value="ALANINE_RACEMASE"/>
    <property type="match status" value="1"/>
</dbReference>
<dbReference type="GO" id="GO:0030632">
    <property type="term" value="P:D-alanine biosynthetic process"/>
    <property type="evidence" value="ECO:0007669"/>
    <property type="project" value="UniProtKB-UniRule"/>
</dbReference>
<dbReference type="SUPFAM" id="SSF50621">
    <property type="entry name" value="Alanine racemase C-terminal domain-like"/>
    <property type="match status" value="1"/>
</dbReference>
<dbReference type="PATRIC" id="fig|1769779.3.peg.2822"/>
<dbReference type="PRINTS" id="PR00992">
    <property type="entry name" value="ALARACEMASE"/>
</dbReference>
<dbReference type="RefSeq" id="WP_069948104.1">
    <property type="nucleotide sequence ID" value="NZ_CP014143.1"/>
</dbReference>
<evidence type="ECO:0000256" key="4">
    <source>
        <dbReference type="ARBA" id="ARBA00023235"/>
    </source>
</evidence>
<dbReference type="Gene3D" id="2.40.37.10">
    <property type="entry name" value="Lyase, Ornithine Decarboxylase, Chain A, domain 1"/>
    <property type="match status" value="1"/>
</dbReference>
<dbReference type="InterPro" id="IPR029066">
    <property type="entry name" value="PLP-binding_barrel"/>
</dbReference>
<dbReference type="AlphaFoldDB" id="A0A1C9WAQ3"/>
<feature type="binding site" evidence="5 7">
    <location>
        <position position="129"/>
    </location>
    <ligand>
        <name>substrate</name>
    </ligand>
</feature>
<sequence>MSRPLQARVNLDAIRHNYQFARSLGDGRTVAIIKANAYGHGLAVVGEALAGADALGVATIEEALVLRRTGVQGRLLVLEGVFDRAALREAISQRLDIVIHSPYQLDMLAQEPEGGHLALWLKIDTGMGRLGFSWPEAAAIYRRLRAVAPQAEITLMTHLACADEPQRECNEVQLQRFDSALAGEALAASIANSAALLALPGARRDWNRAGIMLWGVNPRLDGIRHPELRSSMEFESRLIAERQIGAGESVGYGCDYHFPGPGRFGIVACGYGDGYPRHAPSGTPVMVGGRKTQLVGRVSMDMLAVDLTYLPEAKVGAPVTLWGSALPVADVAAHAGTIAYELLTGLTERVPRIYEND</sequence>
<dbReference type="EMBL" id="CP014143">
    <property type="protein sequence ID" value="AOS98222.1"/>
    <property type="molecule type" value="Genomic_DNA"/>
</dbReference>
<dbReference type="InterPro" id="IPR001608">
    <property type="entry name" value="Ala_racemase_N"/>
</dbReference>
<dbReference type="SMART" id="SM01005">
    <property type="entry name" value="Ala_racemase_C"/>
    <property type="match status" value="1"/>
</dbReference>
<dbReference type="HAMAP" id="MF_01201">
    <property type="entry name" value="Ala_racemase"/>
    <property type="match status" value="1"/>
</dbReference>
<feature type="active site" description="Proton acceptor; specific for L-alanine" evidence="5">
    <location>
        <position position="252"/>
    </location>
</feature>
<comment type="similarity">
    <text evidence="5">Belongs to the alanine racemase family.</text>
</comment>